<dbReference type="AlphaFoldDB" id="A0A0C3D608"/>
<comment type="subcellular location">
    <subcellularLocation>
        <location evidence="1">Membrane</location>
        <topology evidence="1">Multi-pass membrane protein</topology>
    </subcellularLocation>
</comment>
<dbReference type="InterPro" id="IPR014314">
    <property type="entry name" value="Succ_DH_cytb556"/>
</dbReference>
<dbReference type="PROSITE" id="PS01000">
    <property type="entry name" value="SDH_CYT_1"/>
    <property type="match status" value="1"/>
</dbReference>
<name>A0A0C3D608_OIDMZ</name>
<protein>
    <recommendedName>
        <fullName evidence="11">Succinate dehydrogenase cytochrome b560 subunit</fullName>
    </recommendedName>
</protein>
<dbReference type="HOGENOM" id="CLU_094691_0_2_1"/>
<gene>
    <name evidence="9" type="ORF">OIDMADRAFT_169087</name>
</gene>
<dbReference type="STRING" id="913774.A0A0C3D608"/>
<dbReference type="GO" id="GO:0046872">
    <property type="term" value="F:metal ion binding"/>
    <property type="evidence" value="ECO:0007669"/>
    <property type="project" value="UniProtKB-KW"/>
</dbReference>
<dbReference type="Pfam" id="PF01127">
    <property type="entry name" value="Sdh_cyt"/>
    <property type="match status" value="1"/>
</dbReference>
<evidence type="ECO:0000313" key="9">
    <source>
        <dbReference type="EMBL" id="KIM97342.1"/>
    </source>
</evidence>
<dbReference type="NCBIfam" id="TIGR02970">
    <property type="entry name" value="succ_dehyd_cytB"/>
    <property type="match status" value="1"/>
</dbReference>
<keyword evidence="5 8" id="KW-1133">Transmembrane helix</keyword>
<keyword evidence="10" id="KW-1185">Reference proteome</keyword>
<keyword evidence="7 8" id="KW-0472">Membrane</keyword>
<evidence type="ECO:0000256" key="6">
    <source>
        <dbReference type="ARBA" id="ARBA00023004"/>
    </source>
</evidence>
<organism evidence="9 10">
    <name type="scientific">Oidiodendron maius (strain Zn)</name>
    <dbReference type="NCBI Taxonomy" id="913774"/>
    <lineage>
        <taxon>Eukaryota</taxon>
        <taxon>Fungi</taxon>
        <taxon>Dikarya</taxon>
        <taxon>Ascomycota</taxon>
        <taxon>Pezizomycotina</taxon>
        <taxon>Leotiomycetes</taxon>
        <taxon>Leotiomycetes incertae sedis</taxon>
        <taxon>Myxotrichaceae</taxon>
        <taxon>Oidiodendron</taxon>
    </lineage>
</organism>
<evidence type="ECO:0000256" key="1">
    <source>
        <dbReference type="ARBA" id="ARBA00004141"/>
    </source>
</evidence>
<dbReference type="InterPro" id="IPR000701">
    <property type="entry name" value="SuccDH_FuR_B_TM-su"/>
</dbReference>
<evidence type="ECO:0000256" key="5">
    <source>
        <dbReference type="ARBA" id="ARBA00022989"/>
    </source>
</evidence>
<dbReference type="GO" id="GO:0006121">
    <property type="term" value="P:mitochondrial electron transport, succinate to ubiquinone"/>
    <property type="evidence" value="ECO:0007669"/>
    <property type="project" value="TreeGrafter"/>
</dbReference>
<dbReference type="EMBL" id="KN832882">
    <property type="protein sequence ID" value="KIM97342.1"/>
    <property type="molecule type" value="Genomic_DNA"/>
</dbReference>
<feature type="transmembrane region" description="Helical" evidence="8">
    <location>
        <begin position="171"/>
        <end position="190"/>
    </location>
</feature>
<evidence type="ECO:0000256" key="3">
    <source>
        <dbReference type="ARBA" id="ARBA00022692"/>
    </source>
</evidence>
<dbReference type="GO" id="GO:0016020">
    <property type="term" value="C:membrane"/>
    <property type="evidence" value="ECO:0007669"/>
    <property type="project" value="UniProtKB-SubCell"/>
</dbReference>
<evidence type="ECO:0000256" key="7">
    <source>
        <dbReference type="ARBA" id="ARBA00023136"/>
    </source>
</evidence>
<dbReference type="GO" id="GO:0009055">
    <property type="term" value="F:electron transfer activity"/>
    <property type="evidence" value="ECO:0007669"/>
    <property type="project" value="InterPro"/>
</dbReference>
<reference evidence="10" key="2">
    <citation type="submission" date="2015-01" db="EMBL/GenBank/DDBJ databases">
        <title>Evolutionary Origins and Diversification of the Mycorrhizal Mutualists.</title>
        <authorList>
            <consortium name="DOE Joint Genome Institute"/>
            <consortium name="Mycorrhizal Genomics Consortium"/>
            <person name="Kohler A."/>
            <person name="Kuo A."/>
            <person name="Nagy L.G."/>
            <person name="Floudas D."/>
            <person name="Copeland A."/>
            <person name="Barry K.W."/>
            <person name="Cichocki N."/>
            <person name="Veneault-Fourrey C."/>
            <person name="LaButti K."/>
            <person name="Lindquist E.A."/>
            <person name="Lipzen A."/>
            <person name="Lundell T."/>
            <person name="Morin E."/>
            <person name="Murat C."/>
            <person name="Riley R."/>
            <person name="Ohm R."/>
            <person name="Sun H."/>
            <person name="Tunlid A."/>
            <person name="Henrissat B."/>
            <person name="Grigoriev I.V."/>
            <person name="Hibbett D.S."/>
            <person name="Martin F."/>
        </authorList>
    </citation>
    <scope>NUCLEOTIDE SEQUENCE [LARGE SCALE GENOMIC DNA]</scope>
    <source>
        <strain evidence="10">Zn</strain>
    </source>
</reference>
<evidence type="ECO:0000256" key="8">
    <source>
        <dbReference type="SAM" id="Phobius"/>
    </source>
</evidence>
<evidence type="ECO:0000313" key="10">
    <source>
        <dbReference type="Proteomes" id="UP000054321"/>
    </source>
</evidence>
<dbReference type="GO" id="GO:0006099">
    <property type="term" value="P:tricarboxylic acid cycle"/>
    <property type="evidence" value="ECO:0007669"/>
    <property type="project" value="InterPro"/>
</dbReference>
<evidence type="ECO:0008006" key="11">
    <source>
        <dbReference type="Google" id="ProtNLM"/>
    </source>
</evidence>
<dbReference type="InParanoid" id="A0A0C3D608"/>
<evidence type="ECO:0000256" key="2">
    <source>
        <dbReference type="ARBA" id="ARBA00022617"/>
    </source>
</evidence>
<keyword evidence="2" id="KW-0349">Heme</keyword>
<dbReference type="InterPro" id="IPR018495">
    <property type="entry name" value="Succ_DH_cyt_bsu_CS"/>
</dbReference>
<dbReference type="GO" id="GO:0005739">
    <property type="term" value="C:mitochondrion"/>
    <property type="evidence" value="ECO:0007669"/>
    <property type="project" value="GOC"/>
</dbReference>
<dbReference type="PANTHER" id="PTHR10978">
    <property type="entry name" value="SUCCINATE DEHYDROGENASE CYTOCHROME B560 SUBUNIT"/>
    <property type="match status" value="1"/>
</dbReference>
<dbReference type="PANTHER" id="PTHR10978:SF5">
    <property type="entry name" value="SUCCINATE DEHYDROGENASE CYTOCHROME B560 SUBUNIT, MITOCHONDRIAL"/>
    <property type="match status" value="1"/>
</dbReference>
<reference evidence="9 10" key="1">
    <citation type="submission" date="2014-04" db="EMBL/GenBank/DDBJ databases">
        <authorList>
            <consortium name="DOE Joint Genome Institute"/>
            <person name="Kuo A."/>
            <person name="Martino E."/>
            <person name="Perotto S."/>
            <person name="Kohler A."/>
            <person name="Nagy L.G."/>
            <person name="Floudas D."/>
            <person name="Copeland A."/>
            <person name="Barry K.W."/>
            <person name="Cichocki N."/>
            <person name="Veneault-Fourrey C."/>
            <person name="LaButti K."/>
            <person name="Lindquist E.A."/>
            <person name="Lipzen A."/>
            <person name="Lundell T."/>
            <person name="Morin E."/>
            <person name="Murat C."/>
            <person name="Sun H."/>
            <person name="Tunlid A."/>
            <person name="Henrissat B."/>
            <person name="Grigoriev I.V."/>
            <person name="Hibbett D.S."/>
            <person name="Martin F."/>
            <person name="Nordberg H.P."/>
            <person name="Cantor M.N."/>
            <person name="Hua S.X."/>
        </authorList>
    </citation>
    <scope>NUCLEOTIDE SEQUENCE [LARGE SCALE GENOMIC DNA]</scope>
    <source>
        <strain evidence="9 10">Zn</strain>
    </source>
</reference>
<keyword evidence="4" id="KW-0479">Metal-binding</keyword>
<dbReference type="Gene3D" id="1.20.1300.10">
    <property type="entry name" value="Fumarate reductase/succinate dehydrogenase, transmembrane subunit"/>
    <property type="match status" value="1"/>
</dbReference>
<feature type="transmembrane region" description="Helical" evidence="8">
    <location>
        <begin position="96"/>
        <end position="117"/>
    </location>
</feature>
<dbReference type="InterPro" id="IPR034804">
    <property type="entry name" value="SQR/QFR_C/D"/>
</dbReference>
<keyword evidence="6" id="KW-0408">Iron</keyword>
<dbReference type="SUPFAM" id="SSF81343">
    <property type="entry name" value="Fumarate reductase respiratory complex transmembrane subunits"/>
    <property type="match status" value="1"/>
</dbReference>
<keyword evidence="3 8" id="KW-0812">Transmembrane</keyword>
<dbReference type="Proteomes" id="UP000054321">
    <property type="component" value="Unassembled WGS sequence"/>
</dbReference>
<dbReference type="CDD" id="cd03499">
    <property type="entry name" value="SQR_TypeC_SdhC"/>
    <property type="match status" value="1"/>
</dbReference>
<evidence type="ECO:0000256" key="4">
    <source>
        <dbReference type="ARBA" id="ARBA00022723"/>
    </source>
</evidence>
<sequence length="193" mass="21226">MLLSRVTRTALRVSRRDAQIFRLHPDGVLFSASPTSLLQIKNMSTPPKPHLSLVKATESNHVLIRQRLNRPVSPHLTIYRMSINYFTSPMHRITGVLLSGTLYCFGTAYLISPIFGWHLDSATIAAAFGSLPVAAKVAAKFVMALPLTFHCVNGVGHLIWDTGRRFSTKAIVRQGWTVIGLSVAGAVYLATMI</sequence>
<dbReference type="OrthoDB" id="588261at2759"/>
<accession>A0A0C3D608</accession>
<dbReference type="FunCoup" id="A0A0C3D608">
    <property type="interactions" value="394"/>
</dbReference>
<feature type="transmembrane region" description="Helical" evidence="8">
    <location>
        <begin position="137"/>
        <end position="159"/>
    </location>
</feature>
<proteinExistence type="predicted"/>